<organism evidence="2">
    <name type="scientific">bioreactor metagenome</name>
    <dbReference type="NCBI Taxonomy" id="1076179"/>
    <lineage>
        <taxon>unclassified sequences</taxon>
        <taxon>metagenomes</taxon>
        <taxon>ecological metagenomes</taxon>
    </lineage>
</organism>
<dbReference type="EMBL" id="VSSQ01003262">
    <property type="protein sequence ID" value="MPM19880.1"/>
    <property type="molecule type" value="Genomic_DNA"/>
</dbReference>
<dbReference type="AlphaFoldDB" id="A0A644XUJ1"/>
<accession>A0A644XUJ1</accession>
<proteinExistence type="predicted"/>
<evidence type="ECO:0000256" key="1">
    <source>
        <dbReference type="SAM" id="MobiDB-lite"/>
    </source>
</evidence>
<comment type="caution">
    <text evidence="2">The sequence shown here is derived from an EMBL/GenBank/DDBJ whole genome shotgun (WGS) entry which is preliminary data.</text>
</comment>
<evidence type="ECO:0000313" key="2">
    <source>
        <dbReference type="EMBL" id="MPM19880.1"/>
    </source>
</evidence>
<gene>
    <name evidence="2" type="ORF">SDC9_66307</name>
</gene>
<feature type="region of interest" description="Disordered" evidence="1">
    <location>
        <begin position="24"/>
        <end position="75"/>
    </location>
</feature>
<sequence length="75" mass="7567">MVPWLLVGLAAVVLALTVPLARGAFGEMPEPPVLDDPPVREGPGHPEDDDLSGPGDLPGDTPGPDPDAPVLPDAG</sequence>
<feature type="compositionally biased region" description="Basic and acidic residues" evidence="1">
    <location>
        <begin position="37"/>
        <end position="46"/>
    </location>
</feature>
<protein>
    <submittedName>
        <fullName evidence="2">Uncharacterized protein</fullName>
    </submittedName>
</protein>
<reference evidence="2" key="1">
    <citation type="submission" date="2019-08" db="EMBL/GenBank/DDBJ databases">
        <authorList>
            <person name="Kucharzyk K."/>
            <person name="Murdoch R.W."/>
            <person name="Higgins S."/>
            <person name="Loffler F."/>
        </authorList>
    </citation>
    <scope>NUCLEOTIDE SEQUENCE</scope>
</reference>
<name>A0A644XUJ1_9ZZZZ</name>